<gene>
    <name evidence="4" type="ORF">C7H73_05775</name>
</gene>
<feature type="transmembrane region" description="Helical" evidence="2">
    <location>
        <begin position="310"/>
        <end position="327"/>
    </location>
</feature>
<dbReference type="PANTHER" id="PTHR10422">
    <property type="entry name" value="CYTOCHROME C OXIDASE SUBUNIT 1"/>
    <property type="match status" value="1"/>
</dbReference>
<evidence type="ECO:0000256" key="1">
    <source>
        <dbReference type="ARBA" id="ARBA00022660"/>
    </source>
</evidence>
<feature type="transmembrane region" description="Helical" evidence="2">
    <location>
        <begin position="141"/>
        <end position="163"/>
    </location>
</feature>
<dbReference type="Pfam" id="PF00115">
    <property type="entry name" value="COX1"/>
    <property type="match status" value="1"/>
</dbReference>
<evidence type="ECO:0000259" key="3">
    <source>
        <dbReference type="PROSITE" id="PS50855"/>
    </source>
</evidence>
<protein>
    <recommendedName>
        <fullName evidence="3">Cytochrome oxidase subunit I profile domain-containing protein</fullName>
    </recommendedName>
</protein>
<keyword evidence="2" id="KW-0812">Transmembrane</keyword>
<dbReference type="GO" id="GO:0020037">
    <property type="term" value="F:heme binding"/>
    <property type="evidence" value="ECO:0007669"/>
    <property type="project" value="InterPro"/>
</dbReference>
<feature type="transmembrane region" description="Helical" evidence="2">
    <location>
        <begin position="212"/>
        <end position="232"/>
    </location>
</feature>
<proteinExistence type="predicted"/>
<dbReference type="RefSeq" id="WP_106845780.1">
    <property type="nucleotide sequence ID" value="NZ_CP027792.1"/>
</dbReference>
<dbReference type="OrthoDB" id="9806838at2"/>
<keyword evidence="2" id="KW-0472">Membrane</keyword>
<evidence type="ECO:0000313" key="5">
    <source>
        <dbReference type="Proteomes" id="UP000241829"/>
    </source>
</evidence>
<dbReference type="GO" id="GO:0004129">
    <property type="term" value="F:cytochrome-c oxidase activity"/>
    <property type="evidence" value="ECO:0007669"/>
    <property type="project" value="InterPro"/>
</dbReference>
<evidence type="ECO:0000313" key="4">
    <source>
        <dbReference type="EMBL" id="AVP57223.1"/>
    </source>
</evidence>
<dbReference type="Proteomes" id="UP000241829">
    <property type="component" value="Chromosome"/>
</dbReference>
<feature type="domain" description="Cytochrome oxidase subunit I profile" evidence="3">
    <location>
        <begin position="276"/>
        <end position="551"/>
    </location>
</feature>
<accession>A0A2P1NJK6</accession>
<feature type="transmembrane region" description="Helical" evidence="2">
    <location>
        <begin position="339"/>
        <end position="361"/>
    </location>
</feature>
<feature type="transmembrane region" description="Helical" evidence="2">
    <location>
        <begin position="505"/>
        <end position="526"/>
    </location>
</feature>
<dbReference type="PANTHER" id="PTHR10422:SF29">
    <property type="entry name" value="CYTOCHROME C OXIDASE SUBUNIT 1 HOMOLOG, BACTEROID"/>
    <property type="match status" value="1"/>
</dbReference>
<keyword evidence="2" id="KW-1133">Transmembrane helix</keyword>
<dbReference type="InterPro" id="IPR036927">
    <property type="entry name" value="Cyt_c_oxase-like_su1_sf"/>
</dbReference>
<feature type="transmembrane region" description="Helical" evidence="2">
    <location>
        <begin position="93"/>
        <end position="121"/>
    </location>
</feature>
<organism evidence="4 5">
    <name type="scientific">Pulveribacter suum</name>
    <dbReference type="NCBI Taxonomy" id="2116657"/>
    <lineage>
        <taxon>Bacteria</taxon>
        <taxon>Pseudomonadati</taxon>
        <taxon>Pseudomonadota</taxon>
        <taxon>Betaproteobacteria</taxon>
        <taxon>Burkholderiales</taxon>
        <taxon>Comamonadaceae</taxon>
        <taxon>Pulveribacter</taxon>
    </lineage>
</organism>
<keyword evidence="1" id="KW-0813">Transport</keyword>
<dbReference type="GO" id="GO:0022904">
    <property type="term" value="P:respiratory electron transport chain"/>
    <property type="evidence" value="ECO:0007669"/>
    <property type="project" value="TreeGrafter"/>
</dbReference>
<reference evidence="5" key="1">
    <citation type="submission" date="2018-03" db="EMBL/GenBank/DDBJ databases">
        <title>Genome sequencing of Melaminivora sp. strain SC2-7.</title>
        <authorList>
            <person name="Kim S.-J."/>
            <person name="Heo J."/>
            <person name="Ahn J.-H."/>
            <person name="Kwon S.-W."/>
        </authorList>
    </citation>
    <scope>NUCLEOTIDE SEQUENCE [LARGE SCALE GENOMIC DNA]</scope>
    <source>
        <strain evidence="5">SC2-7</strain>
    </source>
</reference>
<feature type="transmembrane region" description="Helical" evidence="2">
    <location>
        <begin position="175"/>
        <end position="200"/>
    </location>
</feature>
<feature type="transmembrane region" description="Helical" evidence="2">
    <location>
        <begin position="382"/>
        <end position="399"/>
    </location>
</feature>
<dbReference type="InterPro" id="IPR023616">
    <property type="entry name" value="Cyt_c_oxase-like_su1_dom"/>
</dbReference>
<dbReference type="GO" id="GO:0006119">
    <property type="term" value="P:oxidative phosphorylation"/>
    <property type="evidence" value="ECO:0007669"/>
    <property type="project" value="UniProtKB-UniPathway"/>
</dbReference>
<dbReference type="KEGG" id="melm:C7H73_05775"/>
<feature type="transmembrane region" description="Helical" evidence="2">
    <location>
        <begin position="419"/>
        <end position="437"/>
    </location>
</feature>
<feature type="transmembrane region" description="Helical" evidence="2">
    <location>
        <begin position="457"/>
        <end position="477"/>
    </location>
</feature>
<name>A0A2P1NJK6_9BURK</name>
<dbReference type="GO" id="GO:0016020">
    <property type="term" value="C:membrane"/>
    <property type="evidence" value="ECO:0007669"/>
    <property type="project" value="InterPro"/>
</dbReference>
<dbReference type="PROSITE" id="PS50855">
    <property type="entry name" value="COX1"/>
    <property type="match status" value="1"/>
</dbReference>
<feature type="transmembrane region" description="Helical" evidence="2">
    <location>
        <begin position="6"/>
        <end position="26"/>
    </location>
</feature>
<keyword evidence="5" id="KW-1185">Reference proteome</keyword>
<dbReference type="GO" id="GO:0015990">
    <property type="term" value="P:electron transport coupled proton transport"/>
    <property type="evidence" value="ECO:0007669"/>
    <property type="project" value="TreeGrafter"/>
</dbReference>
<dbReference type="Gene3D" id="1.20.210.10">
    <property type="entry name" value="Cytochrome c oxidase-like, subunit I domain"/>
    <property type="match status" value="1"/>
</dbReference>
<feature type="transmembrane region" description="Helical" evidence="2">
    <location>
        <begin position="239"/>
        <end position="258"/>
    </location>
</feature>
<keyword evidence="1" id="KW-0679">Respiratory chain</keyword>
<dbReference type="EMBL" id="CP027792">
    <property type="protein sequence ID" value="AVP57223.1"/>
    <property type="molecule type" value="Genomic_DNA"/>
</dbReference>
<dbReference type="SUPFAM" id="SSF81442">
    <property type="entry name" value="Cytochrome c oxidase subunit I-like"/>
    <property type="match status" value="1"/>
</dbReference>
<dbReference type="InterPro" id="IPR000883">
    <property type="entry name" value="Cyt_C_Oxase_1"/>
</dbReference>
<sequence>MDSAVMSLLGAFLLSIIGLFVFIWSMRKGLLMENPRAASVIFAQGEIGKVDDPALHAGHRAQLQAAAAEPGDTLHPPDAQEISQRIEADRSSAFPVFMFVAFACLWLVLGSVAGLTASLKLHMPDWLVSEAWMTFGRIRTVHLTAVLYGWITNASLGVIVWLLPRLLRTPLMGAMWVMLGGALINVAIASGIGAIGAGWTDGMEYLEMPWQIGLFIVAGMVCIIGPVLYTLVNRKVESLYVTVWYHVAALLWITLLFLVAKLPGVHYGVQQATMNWWYGHNVLGLWFTPVSVGAIYYFLPKVIARPVRSYNLSILGFWTLAFFYAQVGGHHLVGGPVPGWLVTLSIVQSMMMIIPVAAFSINMAGTMRGRMRLALRSPTLRFMMFGGLMYMLSSVQGSFEALRSINQITHFTHFTVAHAHLGAYGFVTMVLFGAIYFMMPRVLNWEWPYPRLITLQFWLAAVGILIYFVGLSIGGWLQGEYMLDAARPFMDSVAVTLPWLKSRSLGGALMVASQIVFVGHFLAMALRFGPARTGAALFRAGAHTLEVAHGK</sequence>
<keyword evidence="1" id="KW-0249">Electron transport</keyword>
<evidence type="ECO:0000256" key="2">
    <source>
        <dbReference type="SAM" id="Phobius"/>
    </source>
</evidence>
<dbReference type="UniPathway" id="UPA00705"/>
<feature type="transmembrane region" description="Helical" evidence="2">
    <location>
        <begin position="278"/>
        <end position="298"/>
    </location>
</feature>
<dbReference type="AlphaFoldDB" id="A0A2P1NJK6"/>